<dbReference type="GO" id="GO:0000813">
    <property type="term" value="C:ESCRT I complex"/>
    <property type="evidence" value="ECO:0007669"/>
    <property type="project" value="InterPro"/>
</dbReference>
<feature type="domain" description="Multivesicular body sorting factor 12" evidence="1">
    <location>
        <begin position="43"/>
        <end position="132"/>
    </location>
</feature>
<dbReference type="Pfam" id="PF09452">
    <property type="entry name" value="Mvb12"/>
    <property type="match status" value="1"/>
</dbReference>
<organism evidence="2 3">
    <name type="scientific">Torulaspora globosa</name>
    <dbReference type="NCBI Taxonomy" id="48254"/>
    <lineage>
        <taxon>Eukaryota</taxon>
        <taxon>Fungi</taxon>
        <taxon>Dikarya</taxon>
        <taxon>Ascomycota</taxon>
        <taxon>Saccharomycotina</taxon>
        <taxon>Saccharomycetes</taxon>
        <taxon>Saccharomycetales</taxon>
        <taxon>Saccharomycetaceae</taxon>
        <taxon>Torulaspora</taxon>
    </lineage>
</organism>
<accession>A0A7H9HXL9</accession>
<dbReference type="Proteomes" id="UP000510647">
    <property type="component" value="Chromosome 5"/>
</dbReference>
<proteinExistence type="predicted"/>
<dbReference type="AlphaFoldDB" id="A0A7H9HXL9"/>
<dbReference type="Gene3D" id="6.10.250.1830">
    <property type="match status" value="1"/>
</dbReference>
<dbReference type="OrthoDB" id="4065295at2759"/>
<name>A0A7H9HXL9_9SACH</name>
<dbReference type="GO" id="GO:0032509">
    <property type="term" value="P:endosome transport via multivesicular body sorting pathway"/>
    <property type="evidence" value="ECO:0007669"/>
    <property type="project" value="InterPro"/>
</dbReference>
<evidence type="ECO:0000313" key="2">
    <source>
        <dbReference type="EMBL" id="QLQ81162.1"/>
    </source>
</evidence>
<dbReference type="InterPro" id="IPR019014">
    <property type="entry name" value="Mvb12"/>
</dbReference>
<evidence type="ECO:0000259" key="1">
    <source>
        <dbReference type="Pfam" id="PF09452"/>
    </source>
</evidence>
<evidence type="ECO:0000313" key="3">
    <source>
        <dbReference type="Proteomes" id="UP000510647"/>
    </source>
</evidence>
<dbReference type="GO" id="GO:0043130">
    <property type="term" value="F:ubiquitin binding"/>
    <property type="evidence" value="ECO:0007669"/>
    <property type="project" value="InterPro"/>
</dbReference>
<gene>
    <name evidence="2" type="ORF">HG537_0E05170</name>
</gene>
<sequence length="133" mass="15442">MLVSSLLELVFSYLFLRAYSLITVLSGKLQYKMTKLSEVEDLLRKYPLYNSHGDEFPRNVLKRVPVPHIKLQPLQPSAEMFAPWYQECDSLVKSCQVHDKAGELFDQWYSQRYMSNKPPGMVGNVILSPSRRD</sequence>
<reference evidence="2 3" key="1">
    <citation type="submission" date="2020-06" db="EMBL/GenBank/DDBJ databases">
        <title>The yeast mating-type switching endonuclease HO is a domesticated member of an unorthodox homing genetic element family.</title>
        <authorList>
            <person name="Coughlan A.Y."/>
            <person name="Lombardi L."/>
            <person name="Braun-Galleani S."/>
            <person name="Martos A.R."/>
            <person name="Galeote V."/>
            <person name="Bigey F."/>
            <person name="Dequin S."/>
            <person name="Byrne K.P."/>
            <person name="Wolfe K.H."/>
        </authorList>
    </citation>
    <scope>NUCLEOTIDE SEQUENCE [LARGE SCALE GENOMIC DNA]</scope>
    <source>
        <strain evidence="2 3">CBS2947</strain>
    </source>
</reference>
<keyword evidence="3" id="KW-1185">Reference proteome</keyword>
<protein>
    <recommendedName>
        <fullName evidence="1">Multivesicular body sorting factor 12 domain-containing protein</fullName>
    </recommendedName>
</protein>
<dbReference type="EMBL" id="CP059271">
    <property type="protein sequence ID" value="QLQ81162.1"/>
    <property type="molecule type" value="Genomic_DNA"/>
</dbReference>